<dbReference type="Proteomes" id="UP000054342">
    <property type="component" value="Unassembled WGS sequence"/>
</dbReference>
<keyword evidence="8" id="KW-0274">FAD</keyword>
<feature type="domain" description="FAD-binding FR-type" evidence="21">
    <location>
        <begin position="301"/>
        <end position="559"/>
    </location>
</feature>
<dbReference type="AlphaFoldDB" id="A0A0D2FF24"/>
<dbReference type="Gene3D" id="1.20.990.10">
    <property type="entry name" value="NADPH-cytochrome p450 Reductase, Chain A, domain 3"/>
    <property type="match status" value="1"/>
</dbReference>
<evidence type="ECO:0000256" key="13">
    <source>
        <dbReference type="ARBA" id="ARBA00023011"/>
    </source>
</evidence>
<keyword evidence="5" id="KW-0288">FMN</keyword>
<evidence type="ECO:0000256" key="15">
    <source>
        <dbReference type="ARBA" id="ARBA00023136"/>
    </source>
</evidence>
<organism evidence="22 23">
    <name type="scientific">Exophiala xenobiotica</name>
    <dbReference type="NCBI Taxonomy" id="348802"/>
    <lineage>
        <taxon>Eukaryota</taxon>
        <taxon>Fungi</taxon>
        <taxon>Dikarya</taxon>
        <taxon>Ascomycota</taxon>
        <taxon>Pezizomycotina</taxon>
        <taxon>Eurotiomycetes</taxon>
        <taxon>Chaetothyriomycetidae</taxon>
        <taxon>Chaetothyriales</taxon>
        <taxon>Herpotrichiellaceae</taxon>
        <taxon>Exophiala</taxon>
    </lineage>
</organism>
<dbReference type="FunFam" id="3.40.50.80:FF:000032">
    <property type="entry name" value="NADPH-dependent diflavin oxidoreductase 1"/>
    <property type="match status" value="1"/>
</dbReference>
<evidence type="ECO:0000256" key="8">
    <source>
        <dbReference type="ARBA" id="ARBA00022827"/>
    </source>
</evidence>
<dbReference type="HOGENOM" id="CLU_001570_17_3_1"/>
<dbReference type="SUPFAM" id="SSF52343">
    <property type="entry name" value="Ferredoxin reductase-like, C-terminal NADP-linked domain"/>
    <property type="match status" value="1"/>
</dbReference>
<keyword evidence="7" id="KW-0256">Endoplasmic reticulum</keyword>
<dbReference type="Gene3D" id="3.40.50.360">
    <property type="match status" value="1"/>
</dbReference>
<dbReference type="SUPFAM" id="SSF52218">
    <property type="entry name" value="Flavoproteins"/>
    <property type="match status" value="1"/>
</dbReference>
<reference evidence="22 23" key="1">
    <citation type="submission" date="2015-01" db="EMBL/GenBank/DDBJ databases">
        <title>The Genome Sequence of Exophiala xenobiotica CBS118157.</title>
        <authorList>
            <consortium name="The Broad Institute Genomics Platform"/>
            <person name="Cuomo C."/>
            <person name="de Hoog S."/>
            <person name="Gorbushina A."/>
            <person name="Stielow B."/>
            <person name="Teixiera M."/>
            <person name="Abouelleil A."/>
            <person name="Chapman S.B."/>
            <person name="Priest M."/>
            <person name="Young S.K."/>
            <person name="Wortman J."/>
            <person name="Nusbaum C."/>
            <person name="Birren B."/>
        </authorList>
    </citation>
    <scope>NUCLEOTIDE SEQUENCE [LARGE SCALE GENOMIC DNA]</scope>
    <source>
        <strain evidence="22 23">CBS 118157</strain>
    </source>
</reference>
<keyword evidence="6" id="KW-0812">Transmembrane</keyword>
<dbReference type="InterPro" id="IPR017938">
    <property type="entry name" value="Riboflavin_synthase-like_b-brl"/>
</dbReference>
<dbReference type="PRINTS" id="PR00369">
    <property type="entry name" value="FLAVODOXIN"/>
</dbReference>
<dbReference type="EMBL" id="KN847318">
    <property type="protein sequence ID" value="KIW58724.1"/>
    <property type="molecule type" value="Genomic_DNA"/>
</dbReference>
<keyword evidence="17" id="KW-0753">Steroid metabolism</keyword>
<keyword evidence="3" id="KW-0444">Lipid biosynthesis</keyword>
<dbReference type="InterPro" id="IPR039261">
    <property type="entry name" value="FNR_nucleotide-bd"/>
</dbReference>
<evidence type="ECO:0000256" key="6">
    <source>
        <dbReference type="ARBA" id="ARBA00022692"/>
    </source>
</evidence>
<keyword evidence="15" id="KW-0472">Membrane</keyword>
<dbReference type="GO" id="GO:0050660">
    <property type="term" value="F:flavin adenine dinucleotide binding"/>
    <property type="evidence" value="ECO:0007669"/>
    <property type="project" value="TreeGrafter"/>
</dbReference>
<dbReference type="PANTHER" id="PTHR19384">
    <property type="entry name" value="NITRIC OXIDE SYNTHASE-RELATED"/>
    <property type="match status" value="1"/>
</dbReference>
<keyword evidence="4" id="KW-0285">Flavoprotein</keyword>
<dbReference type="SUPFAM" id="SSF63380">
    <property type="entry name" value="Riboflavin synthase domain-like"/>
    <property type="match status" value="1"/>
</dbReference>
<dbReference type="InterPro" id="IPR001433">
    <property type="entry name" value="OxRdtase_FAD/NAD-bd"/>
</dbReference>
<evidence type="ECO:0000256" key="17">
    <source>
        <dbReference type="ARBA" id="ARBA00023221"/>
    </source>
</evidence>
<evidence type="ECO:0000256" key="1">
    <source>
        <dbReference type="ARBA" id="ARBA00001917"/>
    </source>
</evidence>
<evidence type="ECO:0000256" key="3">
    <source>
        <dbReference type="ARBA" id="ARBA00022516"/>
    </source>
</evidence>
<keyword evidence="12" id="KW-0560">Oxidoreductase</keyword>
<comment type="catalytic activity">
    <reaction evidence="19">
        <text>2 oxidized [cytochrome P450] + NADPH = 2 reduced [cytochrome P450] + NADP(+) + H(+)</text>
        <dbReference type="Rhea" id="RHEA:24040"/>
        <dbReference type="Rhea" id="RHEA-COMP:14627"/>
        <dbReference type="Rhea" id="RHEA-COMP:14628"/>
        <dbReference type="ChEBI" id="CHEBI:15378"/>
        <dbReference type="ChEBI" id="CHEBI:55376"/>
        <dbReference type="ChEBI" id="CHEBI:57783"/>
        <dbReference type="ChEBI" id="CHEBI:58349"/>
        <dbReference type="ChEBI" id="CHEBI:60344"/>
        <dbReference type="EC" id="1.6.2.4"/>
    </reaction>
</comment>
<evidence type="ECO:0000256" key="16">
    <source>
        <dbReference type="ARBA" id="ARBA00023166"/>
    </source>
</evidence>
<dbReference type="GO" id="GO:0010181">
    <property type="term" value="F:FMN binding"/>
    <property type="evidence" value="ECO:0007669"/>
    <property type="project" value="InterPro"/>
</dbReference>
<dbReference type="InterPro" id="IPR023208">
    <property type="entry name" value="P450R"/>
</dbReference>
<keyword evidence="13" id="KW-0756">Sterol biosynthesis</keyword>
<dbReference type="OrthoDB" id="1856718at2759"/>
<dbReference type="STRING" id="348802.A0A0D2FF24"/>
<dbReference type="InterPro" id="IPR001709">
    <property type="entry name" value="Flavoprot_Pyr_Nucl_cyt_Rdtase"/>
</dbReference>
<evidence type="ECO:0000256" key="10">
    <source>
        <dbReference type="ARBA" id="ARBA00022955"/>
    </source>
</evidence>
<keyword evidence="10" id="KW-0752">Steroid biosynthesis</keyword>
<evidence type="ECO:0000256" key="2">
    <source>
        <dbReference type="ARBA" id="ARBA00001974"/>
    </source>
</evidence>
<evidence type="ECO:0000259" key="20">
    <source>
        <dbReference type="PROSITE" id="PS50902"/>
    </source>
</evidence>
<evidence type="ECO:0000256" key="12">
    <source>
        <dbReference type="ARBA" id="ARBA00023002"/>
    </source>
</evidence>
<name>A0A0D2FF24_9EURO</name>
<evidence type="ECO:0000256" key="5">
    <source>
        <dbReference type="ARBA" id="ARBA00022643"/>
    </source>
</evidence>
<evidence type="ECO:0000256" key="7">
    <source>
        <dbReference type="ARBA" id="ARBA00022824"/>
    </source>
</evidence>
<dbReference type="Pfam" id="PF00175">
    <property type="entry name" value="NAD_binding_1"/>
    <property type="match status" value="1"/>
</dbReference>
<dbReference type="PIRSF" id="PIRSF000208">
    <property type="entry name" value="P450R"/>
    <property type="match status" value="1"/>
</dbReference>
<evidence type="ECO:0000256" key="14">
    <source>
        <dbReference type="ARBA" id="ARBA00023098"/>
    </source>
</evidence>
<proteinExistence type="predicted"/>
<dbReference type="GO" id="GO:0016126">
    <property type="term" value="P:sterol biosynthetic process"/>
    <property type="evidence" value="ECO:0007669"/>
    <property type="project" value="UniProtKB-KW"/>
</dbReference>
<gene>
    <name evidence="22" type="ORF">PV05_03223</name>
</gene>
<dbReference type="InterPro" id="IPR001094">
    <property type="entry name" value="Flavdoxin-like"/>
</dbReference>
<evidence type="ECO:0000256" key="11">
    <source>
        <dbReference type="ARBA" id="ARBA00022989"/>
    </source>
</evidence>
<dbReference type="InterPro" id="IPR023173">
    <property type="entry name" value="NADPH_Cyt_P450_Rdtase_alpha"/>
</dbReference>
<keyword evidence="11" id="KW-1133">Transmembrane helix</keyword>
<dbReference type="GeneID" id="25325131"/>
<keyword evidence="23" id="KW-1185">Reference proteome</keyword>
<sequence>MDAGMQSVTTLPTWIRLPSASLLPPKVSLSLQHLDFWDQFGLIVLLALLYTFFPGSGPEKGWFDIIWGANEEGNIQKENSRNIVKVLDKTGSDVVVFFGSQSGRSERLANSLSRDLTTRYKVKAFVADLDDFDHNYLETFPGSKLAIFVLATFGEGDPTDNAIGFLEVVSRWTRDRVDAKQGRLRNLKYCAFGLGNSSYKYYNKCVDVVDAGLSLMGATRLGPVGKGDEARGTVATDEDFMEWSDNILTMIAQQYNWTEAESRYEPEILIESTTVDFAKVYLGERSSAQLEGTTSAIINHRNPYSCPVAQSKELYTDPSRNCLHMEFDLSGVPELKYQSGDHLAIWPANPENEVNKIMDLLGLDENSRKEPVVVRLRDDIDSEHVKIPLPSPTTRESIFKYYLEICGPVSSDLLKKLLHYAPTDRAKAALSTLIESRETFHQLVTLRCWNIARVMEFADPEARWQVPIGFFVERLGRLQARYYSIASSPAIEPRKPAITAVVTTKALPACSSSGIIADKMHGVASNYLLALKHGINQEGQSSNGLTYDLDGPRGKLAGGKVFLHIRHSTFKLPANNRTPIIMVAAGTGIAPFRGFVQERVRIATAGQEVGPMLLLFGCRSPEHDYLYSQEWEKTEEMLGKDRFRIITAFSRQQEKRVYVQNKLEEYGELVAKMLDDGAYFYVCGSTDMARGVREALVKVMMQAKGYDEKAADNHVRYELKQARRLQEDVWST</sequence>
<keyword evidence="16" id="KW-1207">Sterol metabolism</keyword>
<dbReference type="GO" id="GO:0003958">
    <property type="term" value="F:NADPH-hemoprotein reductase activity"/>
    <property type="evidence" value="ECO:0007669"/>
    <property type="project" value="UniProtKB-EC"/>
</dbReference>
<comment type="cofactor">
    <cofactor evidence="2">
        <name>FAD</name>
        <dbReference type="ChEBI" id="CHEBI:57692"/>
    </cofactor>
</comment>
<dbReference type="InterPro" id="IPR029039">
    <property type="entry name" value="Flavoprotein-like_sf"/>
</dbReference>
<evidence type="ECO:0000313" key="23">
    <source>
        <dbReference type="Proteomes" id="UP000054342"/>
    </source>
</evidence>
<dbReference type="Gene3D" id="3.40.50.80">
    <property type="entry name" value="Nucleotide-binding domain of ferredoxin-NADP reductase (FNR) module"/>
    <property type="match status" value="1"/>
</dbReference>
<keyword evidence="9" id="KW-0521">NADP</keyword>
<evidence type="ECO:0000256" key="9">
    <source>
        <dbReference type="ARBA" id="ARBA00022857"/>
    </source>
</evidence>
<dbReference type="InterPro" id="IPR003097">
    <property type="entry name" value="CysJ-like_FAD-binding"/>
</dbReference>
<dbReference type="PROSITE" id="PS51384">
    <property type="entry name" value="FAD_FR"/>
    <property type="match status" value="1"/>
</dbReference>
<keyword evidence="14" id="KW-0443">Lipid metabolism</keyword>
<accession>A0A0D2FF24</accession>
<dbReference type="PROSITE" id="PS50902">
    <property type="entry name" value="FLAVODOXIN_LIKE"/>
    <property type="match status" value="1"/>
</dbReference>
<evidence type="ECO:0000313" key="22">
    <source>
        <dbReference type="EMBL" id="KIW58724.1"/>
    </source>
</evidence>
<evidence type="ECO:0000256" key="4">
    <source>
        <dbReference type="ARBA" id="ARBA00022630"/>
    </source>
</evidence>
<dbReference type="InterPro" id="IPR008254">
    <property type="entry name" value="Flavodoxin/NO_synth"/>
</dbReference>
<dbReference type="RefSeq" id="XP_013319308.1">
    <property type="nucleotide sequence ID" value="XM_013463854.1"/>
</dbReference>
<dbReference type="InterPro" id="IPR017927">
    <property type="entry name" value="FAD-bd_FR_type"/>
</dbReference>
<dbReference type="EC" id="1.6.2.4" evidence="18"/>
<evidence type="ECO:0000256" key="19">
    <source>
        <dbReference type="ARBA" id="ARBA00049342"/>
    </source>
</evidence>
<dbReference type="Pfam" id="PF00667">
    <property type="entry name" value="FAD_binding_1"/>
    <property type="match status" value="1"/>
</dbReference>
<feature type="domain" description="Flavodoxin-like" evidence="20">
    <location>
        <begin position="94"/>
        <end position="248"/>
    </location>
</feature>
<dbReference type="Gene3D" id="2.40.30.10">
    <property type="entry name" value="Translation factors"/>
    <property type="match status" value="1"/>
</dbReference>
<evidence type="ECO:0000256" key="18">
    <source>
        <dbReference type="ARBA" id="ARBA00023797"/>
    </source>
</evidence>
<dbReference type="PRINTS" id="PR00371">
    <property type="entry name" value="FPNCR"/>
</dbReference>
<evidence type="ECO:0000259" key="21">
    <source>
        <dbReference type="PROSITE" id="PS51384"/>
    </source>
</evidence>
<dbReference type="PANTHER" id="PTHR19384:SF108">
    <property type="entry name" value="NADPH--CYTOCHROME P450 REDUCTASE"/>
    <property type="match status" value="1"/>
</dbReference>
<comment type="cofactor">
    <cofactor evidence="1">
        <name>FMN</name>
        <dbReference type="ChEBI" id="CHEBI:58210"/>
    </cofactor>
</comment>
<dbReference type="Pfam" id="PF00258">
    <property type="entry name" value="Flavodoxin_1"/>
    <property type="match status" value="1"/>
</dbReference>
<dbReference type="GO" id="GO:0005829">
    <property type="term" value="C:cytosol"/>
    <property type="evidence" value="ECO:0007669"/>
    <property type="project" value="TreeGrafter"/>
</dbReference>
<protein>
    <recommendedName>
        <fullName evidence="18">NADPH--hemoprotein reductase</fullName>
        <ecNumber evidence="18">1.6.2.4</ecNumber>
    </recommendedName>
</protein>